<gene>
    <name evidence="2" type="ORF">B296_00052591</name>
</gene>
<reference evidence="2 3" key="1">
    <citation type="journal article" date="2014" name="Agronomy (Basel)">
        <title>A Draft Genome Sequence for Ensete ventricosum, the Drought-Tolerant Tree Against Hunger.</title>
        <authorList>
            <person name="Harrison J."/>
            <person name="Moore K.A."/>
            <person name="Paszkiewicz K."/>
            <person name="Jones T."/>
            <person name="Grant M."/>
            <person name="Ambacheew D."/>
            <person name="Muzemil S."/>
            <person name="Studholme D.J."/>
        </authorList>
    </citation>
    <scope>NUCLEOTIDE SEQUENCE [LARGE SCALE GENOMIC DNA]</scope>
</reference>
<evidence type="ECO:0000313" key="3">
    <source>
        <dbReference type="Proteomes" id="UP000287651"/>
    </source>
</evidence>
<accession>A0A426XHA0</accession>
<sequence>MSAGQLSEGARTWRLGHHLPYHSSPPPHREDLLEVPDEGAEDEVLCLAAGSWWLWTRADPTEHELGNLNGAGADPTEHELGNLNGAGADQTEQELGNLNGAGADPTEHELRNLNGARADLT</sequence>
<organism evidence="2 3">
    <name type="scientific">Ensete ventricosum</name>
    <name type="common">Abyssinian banana</name>
    <name type="synonym">Musa ensete</name>
    <dbReference type="NCBI Taxonomy" id="4639"/>
    <lineage>
        <taxon>Eukaryota</taxon>
        <taxon>Viridiplantae</taxon>
        <taxon>Streptophyta</taxon>
        <taxon>Embryophyta</taxon>
        <taxon>Tracheophyta</taxon>
        <taxon>Spermatophyta</taxon>
        <taxon>Magnoliopsida</taxon>
        <taxon>Liliopsida</taxon>
        <taxon>Zingiberales</taxon>
        <taxon>Musaceae</taxon>
        <taxon>Ensete</taxon>
    </lineage>
</organism>
<dbReference type="EMBL" id="AMZH03020838">
    <property type="protein sequence ID" value="RRT38810.1"/>
    <property type="molecule type" value="Genomic_DNA"/>
</dbReference>
<dbReference type="Proteomes" id="UP000287651">
    <property type="component" value="Unassembled WGS sequence"/>
</dbReference>
<comment type="caution">
    <text evidence="2">The sequence shown here is derived from an EMBL/GenBank/DDBJ whole genome shotgun (WGS) entry which is preliminary data.</text>
</comment>
<protein>
    <submittedName>
        <fullName evidence="2">Uncharacterized protein</fullName>
    </submittedName>
</protein>
<evidence type="ECO:0000256" key="1">
    <source>
        <dbReference type="SAM" id="MobiDB-lite"/>
    </source>
</evidence>
<evidence type="ECO:0000313" key="2">
    <source>
        <dbReference type="EMBL" id="RRT38810.1"/>
    </source>
</evidence>
<feature type="region of interest" description="Disordered" evidence="1">
    <location>
        <begin position="1"/>
        <end position="33"/>
    </location>
</feature>
<proteinExistence type="predicted"/>
<dbReference type="AlphaFoldDB" id="A0A426XHA0"/>
<feature type="region of interest" description="Disordered" evidence="1">
    <location>
        <begin position="65"/>
        <end position="121"/>
    </location>
</feature>
<name>A0A426XHA0_ENSVE</name>